<evidence type="ECO:0008006" key="3">
    <source>
        <dbReference type="Google" id="ProtNLM"/>
    </source>
</evidence>
<evidence type="ECO:0000313" key="1">
    <source>
        <dbReference type="EMBL" id="PMD17373.1"/>
    </source>
</evidence>
<organism evidence="1 2">
    <name type="scientific">Hyaloscypha hepaticicola</name>
    <dbReference type="NCBI Taxonomy" id="2082293"/>
    <lineage>
        <taxon>Eukaryota</taxon>
        <taxon>Fungi</taxon>
        <taxon>Dikarya</taxon>
        <taxon>Ascomycota</taxon>
        <taxon>Pezizomycotina</taxon>
        <taxon>Leotiomycetes</taxon>
        <taxon>Helotiales</taxon>
        <taxon>Hyaloscyphaceae</taxon>
        <taxon>Hyaloscypha</taxon>
    </lineage>
</organism>
<dbReference type="OrthoDB" id="3940621at2759"/>
<evidence type="ECO:0000313" key="2">
    <source>
        <dbReference type="Proteomes" id="UP000235672"/>
    </source>
</evidence>
<dbReference type="STRING" id="1745343.A0A2J6PTM5"/>
<accession>A0A2J6PTM5</accession>
<name>A0A2J6PTM5_9HELO</name>
<reference evidence="1 2" key="1">
    <citation type="submission" date="2016-05" db="EMBL/GenBank/DDBJ databases">
        <title>A degradative enzymes factory behind the ericoid mycorrhizal symbiosis.</title>
        <authorList>
            <consortium name="DOE Joint Genome Institute"/>
            <person name="Martino E."/>
            <person name="Morin E."/>
            <person name="Grelet G."/>
            <person name="Kuo A."/>
            <person name="Kohler A."/>
            <person name="Daghino S."/>
            <person name="Barry K."/>
            <person name="Choi C."/>
            <person name="Cichocki N."/>
            <person name="Clum A."/>
            <person name="Copeland A."/>
            <person name="Hainaut M."/>
            <person name="Haridas S."/>
            <person name="Labutti K."/>
            <person name="Lindquist E."/>
            <person name="Lipzen A."/>
            <person name="Khouja H.-R."/>
            <person name="Murat C."/>
            <person name="Ohm R."/>
            <person name="Olson A."/>
            <person name="Spatafora J."/>
            <person name="Veneault-Fourrey C."/>
            <person name="Henrissat B."/>
            <person name="Grigoriev I."/>
            <person name="Martin F."/>
            <person name="Perotto S."/>
        </authorList>
    </citation>
    <scope>NUCLEOTIDE SEQUENCE [LARGE SCALE GENOMIC DNA]</scope>
    <source>
        <strain evidence="1 2">UAMH 7357</strain>
    </source>
</reference>
<protein>
    <recommendedName>
        <fullName evidence="3">F-box domain-containing protein</fullName>
    </recommendedName>
</protein>
<gene>
    <name evidence="1" type="ORF">NA56DRAFT_691991</name>
</gene>
<sequence>MASEVPNLGILNRFPREIRDIIWGYVCSPESDQSSKTNSFASLRTCRRIYKELSAELYDNKTLTIRVSPKYQFNSWLCFENSRGARWHVRDLEDARSRGFSNLPYKRLQQVKICVEATENIAGRDDAGQIICLHFKMRDVADIMVQAAAGGLRSLNFDLVESERGKWYEGRIPKRTISQIQNVPAYIPEWDFTIVWLPFYPLRLQFPSMDLTQDIPRKLFDWLREPQNVETDNTKRTVKAIRERTDRLYTHLDLALDGAAGETADMLRLHRFSTWYSRGIDQESDYLRELERVWKDGLGIHRNQNDSIAIEKRYYMVHSMNPLRVRQTGRYTPIPAPFDEKPRFSEYLKDHRTAVQAAGGWDRDAWILRYTTGIKPWRFNTEAWRWSIFTQEGHEYLNQSDAFAQRFGGQASRYLAQAYAFGLFQ</sequence>
<keyword evidence="2" id="KW-1185">Reference proteome</keyword>
<proteinExistence type="predicted"/>
<dbReference type="AlphaFoldDB" id="A0A2J6PTM5"/>
<dbReference type="Proteomes" id="UP000235672">
    <property type="component" value="Unassembled WGS sequence"/>
</dbReference>
<dbReference type="EMBL" id="KZ613500">
    <property type="protein sequence ID" value="PMD17373.1"/>
    <property type="molecule type" value="Genomic_DNA"/>
</dbReference>